<sequence length="115" mass="12210">MSAAPRYREYRCPCAASVVALTGEGRQRAEIVNVSSTGARLSGAAGLEEGATLRLEIMAGMEPLKAEVRWVRGPLAGLRFARPLGPAMIARLRGVAGAAPARPWSPRAAGAREWR</sequence>
<dbReference type="SUPFAM" id="SSF141371">
    <property type="entry name" value="PilZ domain-like"/>
    <property type="match status" value="1"/>
</dbReference>
<evidence type="ECO:0000313" key="3">
    <source>
        <dbReference type="Proteomes" id="UP000244810"/>
    </source>
</evidence>
<dbReference type="EMBL" id="QDDR01000011">
    <property type="protein sequence ID" value="PVE45889.1"/>
    <property type="molecule type" value="Genomic_DNA"/>
</dbReference>
<gene>
    <name evidence="2" type="ORF">DDE23_18915</name>
</gene>
<evidence type="ECO:0000313" key="2">
    <source>
        <dbReference type="EMBL" id="PVE45889.1"/>
    </source>
</evidence>
<name>A0A2T7UMM6_9RHOB</name>
<dbReference type="GO" id="GO:0035438">
    <property type="term" value="F:cyclic-di-GMP binding"/>
    <property type="evidence" value="ECO:0007669"/>
    <property type="project" value="InterPro"/>
</dbReference>
<dbReference type="Proteomes" id="UP000244810">
    <property type="component" value="Unassembled WGS sequence"/>
</dbReference>
<accession>A0A2T7UMM6</accession>
<dbReference type="AlphaFoldDB" id="A0A2T7UMM6"/>
<keyword evidence="3" id="KW-1185">Reference proteome</keyword>
<proteinExistence type="predicted"/>
<dbReference type="Pfam" id="PF07238">
    <property type="entry name" value="PilZ"/>
    <property type="match status" value="1"/>
</dbReference>
<dbReference type="InterPro" id="IPR009875">
    <property type="entry name" value="PilZ_domain"/>
</dbReference>
<dbReference type="OrthoDB" id="7472137at2"/>
<comment type="caution">
    <text evidence="2">The sequence shown here is derived from an EMBL/GenBank/DDBJ whole genome shotgun (WGS) entry which is preliminary data.</text>
</comment>
<reference evidence="2 3" key="1">
    <citation type="journal article" date="2011" name="Syst. Appl. Microbiol.">
        <title>Defluviimonas denitrificans gen. nov., sp. nov., and Pararhodobacter aggregans gen. nov., sp. nov., non-phototrophic Rhodobacteraceae from the biofilter of a marine aquaculture.</title>
        <authorList>
            <person name="Foesel B.U."/>
            <person name="Drake H.L."/>
            <person name="Schramm A."/>
        </authorList>
    </citation>
    <scope>NUCLEOTIDE SEQUENCE [LARGE SCALE GENOMIC DNA]</scope>
    <source>
        <strain evidence="2 3">D1-19</strain>
    </source>
</reference>
<evidence type="ECO:0000259" key="1">
    <source>
        <dbReference type="Pfam" id="PF07238"/>
    </source>
</evidence>
<organism evidence="2 3">
    <name type="scientific">Pararhodobacter aggregans</name>
    <dbReference type="NCBI Taxonomy" id="404875"/>
    <lineage>
        <taxon>Bacteria</taxon>
        <taxon>Pseudomonadati</taxon>
        <taxon>Pseudomonadota</taxon>
        <taxon>Alphaproteobacteria</taxon>
        <taxon>Rhodobacterales</taxon>
        <taxon>Paracoccaceae</taxon>
        <taxon>Pararhodobacter</taxon>
    </lineage>
</organism>
<feature type="domain" description="PilZ" evidence="1">
    <location>
        <begin position="6"/>
        <end position="92"/>
    </location>
</feature>
<protein>
    <recommendedName>
        <fullName evidence="1">PilZ domain-containing protein</fullName>
    </recommendedName>
</protein>
<dbReference type="RefSeq" id="WP_107754871.1">
    <property type="nucleotide sequence ID" value="NZ_QBKF01000017.1"/>
</dbReference>